<dbReference type="AlphaFoldDB" id="A0A0R1NJ14"/>
<protein>
    <submittedName>
        <fullName evidence="1">Uncharacterized protein</fullName>
    </submittedName>
</protein>
<dbReference type="PATRIC" id="fig|1423748.3.peg.225"/>
<evidence type="ECO:0000313" key="2">
    <source>
        <dbReference type="Proteomes" id="UP000051311"/>
    </source>
</evidence>
<reference evidence="1 2" key="1">
    <citation type="journal article" date="2015" name="Genome Announc.">
        <title>Expanding the biotechnology potential of lactobacilli through comparative genomics of 213 strains and associated genera.</title>
        <authorList>
            <person name="Sun Z."/>
            <person name="Harris H.M."/>
            <person name="McCann A."/>
            <person name="Guo C."/>
            <person name="Argimon S."/>
            <person name="Zhang W."/>
            <person name="Yang X."/>
            <person name="Jeffery I.B."/>
            <person name="Cooney J.C."/>
            <person name="Kagawa T.F."/>
            <person name="Liu W."/>
            <person name="Song Y."/>
            <person name="Salvetti E."/>
            <person name="Wrobel A."/>
            <person name="Rasinkangas P."/>
            <person name="Parkhill J."/>
            <person name="Rea M.C."/>
            <person name="O'Sullivan O."/>
            <person name="Ritari J."/>
            <person name="Douillard F.P."/>
            <person name="Paul Ross R."/>
            <person name="Yang R."/>
            <person name="Briner A.E."/>
            <person name="Felis G.E."/>
            <person name="de Vos W.M."/>
            <person name="Barrangou R."/>
            <person name="Klaenhammer T.R."/>
            <person name="Caufield P.W."/>
            <person name="Cui Y."/>
            <person name="Zhang H."/>
            <person name="O'Toole P.W."/>
        </authorList>
    </citation>
    <scope>NUCLEOTIDE SEQUENCE [LARGE SCALE GENOMIC DNA]</scope>
    <source>
        <strain evidence="1 2">DSM 10532</strain>
    </source>
</reference>
<comment type="caution">
    <text evidence="1">The sequence shown here is derived from an EMBL/GenBank/DDBJ whole genome shotgun (WGS) entry which is preliminary data.</text>
</comment>
<accession>A0A0R1NJ14</accession>
<organism evidence="1 2">
    <name type="scientific">Lactobacillus gallinarum DSM 10532 = JCM 2011</name>
    <dbReference type="NCBI Taxonomy" id="1423748"/>
    <lineage>
        <taxon>Bacteria</taxon>
        <taxon>Bacillati</taxon>
        <taxon>Bacillota</taxon>
        <taxon>Bacilli</taxon>
        <taxon>Lactobacillales</taxon>
        <taxon>Lactobacillaceae</taxon>
        <taxon>Lactobacillus</taxon>
    </lineage>
</organism>
<dbReference type="Proteomes" id="UP000051311">
    <property type="component" value="Unassembled WGS sequence"/>
</dbReference>
<evidence type="ECO:0000313" key="1">
    <source>
        <dbReference type="EMBL" id="KRL20262.1"/>
    </source>
</evidence>
<dbReference type="GeneID" id="78203448"/>
<dbReference type="OrthoDB" id="9972841at2"/>
<sequence>MANQFFTNFDEPVGKRLCDHDDIIDVTLYFADNTQERIELAWSENSEDNNEWQSHHLEVKKPLDKSDLDQIKPGLAEKMKKIEQKDRFLNRKILRIYVGKVE</sequence>
<dbReference type="RefSeq" id="WP_051518982.1">
    <property type="nucleotide sequence ID" value="NZ_AZEL01000069.1"/>
</dbReference>
<gene>
    <name evidence="1" type="ORF">FC37_GL000209</name>
</gene>
<proteinExistence type="predicted"/>
<dbReference type="EMBL" id="AZEL01000069">
    <property type="protein sequence ID" value="KRL20262.1"/>
    <property type="molecule type" value="Genomic_DNA"/>
</dbReference>
<name>A0A0R1NJ14_9LACO</name>